<dbReference type="SMART" id="SM00174">
    <property type="entry name" value="RHO"/>
    <property type="match status" value="1"/>
</dbReference>
<dbReference type="EMBL" id="JAEAOA010000520">
    <property type="protein sequence ID" value="KAK3591827.1"/>
    <property type="molecule type" value="Genomic_DNA"/>
</dbReference>
<reference evidence="3" key="1">
    <citation type="journal article" date="2021" name="Genome Biol. Evol.">
        <title>A High-Quality Reference Genome for a Parasitic Bivalve with Doubly Uniparental Inheritance (Bivalvia: Unionida).</title>
        <authorList>
            <person name="Smith C.H."/>
        </authorList>
    </citation>
    <scope>NUCLEOTIDE SEQUENCE</scope>
    <source>
        <strain evidence="3">CHS0354</strain>
    </source>
</reference>
<dbReference type="PROSITE" id="PS51421">
    <property type="entry name" value="RAS"/>
    <property type="match status" value="1"/>
</dbReference>
<organism evidence="3 4">
    <name type="scientific">Potamilus streckersoni</name>
    <dbReference type="NCBI Taxonomy" id="2493646"/>
    <lineage>
        <taxon>Eukaryota</taxon>
        <taxon>Metazoa</taxon>
        <taxon>Spiralia</taxon>
        <taxon>Lophotrochozoa</taxon>
        <taxon>Mollusca</taxon>
        <taxon>Bivalvia</taxon>
        <taxon>Autobranchia</taxon>
        <taxon>Heteroconchia</taxon>
        <taxon>Palaeoheterodonta</taxon>
        <taxon>Unionida</taxon>
        <taxon>Unionoidea</taxon>
        <taxon>Unionidae</taxon>
        <taxon>Ambleminae</taxon>
        <taxon>Lampsilini</taxon>
        <taxon>Potamilus</taxon>
    </lineage>
</organism>
<dbReference type="SMART" id="SM00173">
    <property type="entry name" value="RAS"/>
    <property type="match status" value="1"/>
</dbReference>
<dbReference type="GO" id="GO:0007264">
    <property type="term" value="P:small GTPase-mediated signal transduction"/>
    <property type="evidence" value="ECO:0007669"/>
    <property type="project" value="InterPro"/>
</dbReference>
<accession>A0AAE0VWJ3</accession>
<name>A0AAE0VWJ3_9BIVA</name>
<reference evidence="3" key="2">
    <citation type="journal article" date="2021" name="Genome Biol. Evol.">
        <title>Developing a high-quality reference genome for a parasitic bivalve with doubly uniparental inheritance (Bivalvia: Unionida).</title>
        <authorList>
            <person name="Smith C.H."/>
        </authorList>
    </citation>
    <scope>NUCLEOTIDE SEQUENCE</scope>
    <source>
        <strain evidence="3">CHS0354</strain>
        <tissue evidence="3">Mantle</tissue>
    </source>
</reference>
<dbReference type="InterPro" id="IPR027417">
    <property type="entry name" value="P-loop_NTPase"/>
</dbReference>
<dbReference type="InterPro" id="IPR003578">
    <property type="entry name" value="Small_GTPase_Rho"/>
</dbReference>
<dbReference type="Proteomes" id="UP001195483">
    <property type="component" value="Unassembled WGS sequence"/>
</dbReference>
<keyword evidence="2" id="KW-0342">GTP-binding</keyword>
<dbReference type="Pfam" id="PF00071">
    <property type="entry name" value="Ras"/>
    <property type="match status" value="1"/>
</dbReference>
<comment type="caution">
    <text evidence="3">The sequence shown here is derived from an EMBL/GenBank/DDBJ whole genome shotgun (WGS) entry which is preliminary data.</text>
</comment>
<evidence type="ECO:0000313" key="3">
    <source>
        <dbReference type="EMBL" id="KAK3591827.1"/>
    </source>
</evidence>
<dbReference type="SMART" id="SM00175">
    <property type="entry name" value="RAB"/>
    <property type="match status" value="1"/>
</dbReference>
<dbReference type="InterPro" id="IPR005225">
    <property type="entry name" value="Small_GTP-bd"/>
</dbReference>
<dbReference type="GO" id="GO:0005525">
    <property type="term" value="F:GTP binding"/>
    <property type="evidence" value="ECO:0007669"/>
    <property type="project" value="UniProtKB-KW"/>
</dbReference>
<dbReference type="Gene3D" id="3.40.50.300">
    <property type="entry name" value="P-loop containing nucleotide triphosphate hydrolases"/>
    <property type="match status" value="1"/>
</dbReference>
<dbReference type="InterPro" id="IPR001806">
    <property type="entry name" value="Small_GTPase"/>
</dbReference>
<evidence type="ECO:0000256" key="1">
    <source>
        <dbReference type="ARBA" id="ARBA00022741"/>
    </source>
</evidence>
<protein>
    <submittedName>
        <fullName evidence="3">Uncharacterized protein</fullName>
    </submittedName>
</protein>
<keyword evidence="4" id="KW-1185">Reference proteome</keyword>
<dbReference type="CDD" id="cd00157">
    <property type="entry name" value="Rho"/>
    <property type="match status" value="1"/>
</dbReference>
<evidence type="ECO:0000313" key="4">
    <source>
        <dbReference type="Proteomes" id="UP001195483"/>
    </source>
</evidence>
<dbReference type="PANTHER" id="PTHR24072">
    <property type="entry name" value="RHO FAMILY GTPASE"/>
    <property type="match status" value="1"/>
</dbReference>
<proteinExistence type="predicted"/>
<dbReference type="PROSITE" id="PS51420">
    <property type="entry name" value="RHO"/>
    <property type="match status" value="1"/>
</dbReference>
<reference evidence="3" key="3">
    <citation type="submission" date="2023-05" db="EMBL/GenBank/DDBJ databases">
        <authorList>
            <person name="Smith C.H."/>
        </authorList>
    </citation>
    <scope>NUCLEOTIDE SEQUENCE</scope>
    <source>
        <strain evidence="3">CHS0354</strain>
        <tissue evidence="3">Mantle</tissue>
    </source>
</reference>
<gene>
    <name evidence="3" type="ORF">CHS0354_007684</name>
</gene>
<evidence type="ECO:0000256" key="2">
    <source>
        <dbReference type="ARBA" id="ARBA00023134"/>
    </source>
</evidence>
<dbReference type="NCBIfam" id="TIGR00231">
    <property type="entry name" value="small_GTP"/>
    <property type="match status" value="1"/>
</dbReference>
<dbReference type="PRINTS" id="PR00449">
    <property type="entry name" value="RASTRNSFRMNG"/>
</dbReference>
<dbReference type="SUPFAM" id="SSF52540">
    <property type="entry name" value="P-loop containing nucleoside triphosphate hydrolases"/>
    <property type="match status" value="1"/>
</dbReference>
<dbReference type="AlphaFoldDB" id="A0AAE0VWJ3"/>
<sequence length="203" mass="22999">MMMELKAQSKGGIVTCAIIGDEMVGKTSLALTFMKEKLPDNHVSTVFDNFAGIQLVAGNKYTVSMFDTTSQQDYEELRIFTYKESEVIVVCYSVLDRDSYSSVREYWFHEILKYVRGSHKKPVILVATHTDQRNKSDPNVDNPVSTSEGEQLAKDIGAEKFIECSAVTRKGVSEIFENVIMCAMKQRKKKPNFLKQIFSKLAE</sequence>
<keyword evidence="1" id="KW-0547">Nucleotide-binding</keyword>
<dbReference type="GO" id="GO:0003924">
    <property type="term" value="F:GTPase activity"/>
    <property type="evidence" value="ECO:0007669"/>
    <property type="project" value="InterPro"/>
</dbReference>
<dbReference type="PROSITE" id="PS51419">
    <property type="entry name" value="RAB"/>
    <property type="match status" value="1"/>
</dbReference>